<organism evidence="1 2">
    <name type="scientific">Lepraria neglecta</name>
    <dbReference type="NCBI Taxonomy" id="209136"/>
    <lineage>
        <taxon>Eukaryota</taxon>
        <taxon>Fungi</taxon>
        <taxon>Dikarya</taxon>
        <taxon>Ascomycota</taxon>
        <taxon>Pezizomycotina</taxon>
        <taxon>Lecanoromycetes</taxon>
        <taxon>OSLEUM clade</taxon>
        <taxon>Lecanoromycetidae</taxon>
        <taxon>Lecanorales</taxon>
        <taxon>Lecanorineae</taxon>
        <taxon>Stereocaulaceae</taxon>
        <taxon>Lepraria</taxon>
    </lineage>
</organism>
<proteinExistence type="predicted"/>
<keyword evidence="2" id="KW-1185">Reference proteome</keyword>
<dbReference type="EMBL" id="JASNWA010000007">
    <property type="protein sequence ID" value="KAK3173091.1"/>
    <property type="molecule type" value="Genomic_DNA"/>
</dbReference>
<name>A0AAD9Z8U7_9LECA</name>
<protein>
    <recommendedName>
        <fullName evidence="3">F-box domain-containing protein</fullName>
    </recommendedName>
</protein>
<gene>
    <name evidence="1" type="ORF">OEA41_006420</name>
</gene>
<dbReference type="PANTHER" id="PTHR42085">
    <property type="entry name" value="F-BOX DOMAIN-CONTAINING PROTEIN"/>
    <property type="match status" value="1"/>
</dbReference>
<dbReference type="InterPro" id="IPR038883">
    <property type="entry name" value="AN11006-like"/>
</dbReference>
<evidence type="ECO:0008006" key="3">
    <source>
        <dbReference type="Google" id="ProtNLM"/>
    </source>
</evidence>
<dbReference type="AlphaFoldDB" id="A0AAD9Z8U7"/>
<sequence length="216" mass="25266">MTVFLDLPAEILNHIYEYMLTRDELNITLIKLEIPTNRHCLRKCGYYYIHPHKHRLYCHNPPALNSLLANHQIYSEASAIFYAKNTFVFDRPLTERIHRSSLCIQTTDDQCYYPFFLDGMKAHEGYDKRILNLFKELRGQMLEGGDGLGEEGISSKVIAYGHGYGRIRTIITVVNGNDAMLEKFCKHGDELEKREEKLDRLIQEERLRIEKGRREG</sequence>
<evidence type="ECO:0000313" key="1">
    <source>
        <dbReference type="EMBL" id="KAK3173091.1"/>
    </source>
</evidence>
<accession>A0AAD9Z8U7</accession>
<comment type="caution">
    <text evidence="1">The sequence shown here is derived from an EMBL/GenBank/DDBJ whole genome shotgun (WGS) entry which is preliminary data.</text>
</comment>
<reference evidence="1" key="1">
    <citation type="submission" date="2022-11" db="EMBL/GenBank/DDBJ databases">
        <title>Chromosomal genome sequence assembly and mating type (MAT) locus characterization of the leprose asexual lichenized fungus Lepraria neglecta (Nyl.) Erichsen.</title>
        <authorList>
            <person name="Allen J.L."/>
            <person name="Pfeffer B."/>
        </authorList>
    </citation>
    <scope>NUCLEOTIDE SEQUENCE</scope>
    <source>
        <strain evidence="1">Allen 5258</strain>
    </source>
</reference>
<dbReference type="Proteomes" id="UP001276659">
    <property type="component" value="Unassembled WGS sequence"/>
</dbReference>
<evidence type="ECO:0000313" key="2">
    <source>
        <dbReference type="Proteomes" id="UP001276659"/>
    </source>
</evidence>
<dbReference type="PANTHER" id="PTHR42085:SF1">
    <property type="entry name" value="F-BOX DOMAIN-CONTAINING PROTEIN"/>
    <property type="match status" value="1"/>
</dbReference>